<accession>A0A2S9CYF0</accession>
<proteinExistence type="predicted"/>
<evidence type="ECO:0000313" key="5">
    <source>
        <dbReference type="EMBL" id="PRB90727.1"/>
    </source>
</evidence>
<dbReference type="EMBL" id="PCPH01000002">
    <property type="protein sequence ID" value="PRB90727.1"/>
    <property type="molecule type" value="Genomic_DNA"/>
</dbReference>
<gene>
    <name evidence="4" type="ORF">CQ022_04650</name>
    <name evidence="5" type="ORF">CQ033_08340</name>
</gene>
<comment type="caution">
    <text evidence="4">The sequence shown here is derived from an EMBL/GenBank/DDBJ whole genome shotgun (WGS) entry which is preliminary data.</text>
</comment>
<reference evidence="6 7" key="1">
    <citation type="submission" date="2017-09" db="EMBL/GenBank/DDBJ databases">
        <title>Genomic, metabolic, and phenotypic characteristics of bacterial isolates from the natural microbiome of the model nematode Caenorhabditis elegans.</title>
        <authorList>
            <person name="Zimmermann J."/>
            <person name="Obeng N."/>
            <person name="Yang W."/>
            <person name="Obeng O."/>
            <person name="Kissoyan K."/>
            <person name="Pees B."/>
            <person name="Dirksen P."/>
            <person name="Hoppner M."/>
            <person name="Franke A."/>
            <person name="Rosenstiel P."/>
            <person name="Leippe M."/>
            <person name="Dierking K."/>
            <person name="Kaleta C."/>
            <person name="Schulenburg H."/>
        </authorList>
    </citation>
    <scope>NUCLEOTIDE SEQUENCE [LARGE SCALE GENOMIC DNA]</scope>
    <source>
        <strain evidence="4 7">MYb25</strain>
        <strain evidence="5 6">MYb44</strain>
    </source>
</reference>
<name>A0A2S9CYF0_CHRCI</name>
<dbReference type="Proteomes" id="UP000238325">
    <property type="component" value="Unassembled WGS sequence"/>
</dbReference>
<dbReference type="InterPro" id="IPR011250">
    <property type="entry name" value="OMP/PagP_B-barrel"/>
</dbReference>
<dbReference type="Pfam" id="PF13505">
    <property type="entry name" value="OMP_b-brl"/>
    <property type="match status" value="1"/>
</dbReference>
<protein>
    <submittedName>
        <fullName evidence="4">Opacity protein</fullName>
    </submittedName>
</protein>
<keyword evidence="6" id="KW-1185">Reference proteome</keyword>
<feature type="signal peptide" evidence="2">
    <location>
        <begin position="1"/>
        <end position="21"/>
    </location>
</feature>
<organism evidence="4 7">
    <name type="scientific">Chryseobacterium culicis</name>
    <dbReference type="NCBI Taxonomy" id="680127"/>
    <lineage>
        <taxon>Bacteria</taxon>
        <taxon>Pseudomonadati</taxon>
        <taxon>Bacteroidota</taxon>
        <taxon>Flavobacteriia</taxon>
        <taxon>Flavobacteriales</taxon>
        <taxon>Weeksellaceae</taxon>
        <taxon>Chryseobacterium group</taxon>
        <taxon>Chryseobacterium</taxon>
    </lineage>
</organism>
<feature type="chain" id="PRO_5015616536" evidence="2">
    <location>
        <begin position="22"/>
        <end position="220"/>
    </location>
</feature>
<dbReference type="InterPro" id="IPR027385">
    <property type="entry name" value="Beta-barrel_OMP"/>
</dbReference>
<dbReference type="AlphaFoldDB" id="A0A2S9CYF0"/>
<evidence type="ECO:0000313" key="6">
    <source>
        <dbReference type="Proteomes" id="UP000238325"/>
    </source>
</evidence>
<evidence type="ECO:0000256" key="1">
    <source>
        <dbReference type="ARBA" id="ARBA00022729"/>
    </source>
</evidence>
<dbReference type="Gene3D" id="2.40.160.20">
    <property type="match status" value="1"/>
</dbReference>
<evidence type="ECO:0000259" key="3">
    <source>
        <dbReference type="Pfam" id="PF13505"/>
    </source>
</evidence>
<sequence>MKRIVLMGAVALFGLSNAQIAKGTSYLSGQVGYYHSEKNEFETKRKDDVIRILPTVGYFVNNNLAVGLGIGYKNAVTKYKVSSPGFLNTVEIKDTDNAFVVAPFVRKYWTLSDKLYIFGQLQVPLEFGKEKVDFNSEGDGGDPILSAPFTQKNNYTNIGVNIKPGLDYFVTKNWSIEATIGEFGYNTYKRDIDGARRADDYKFGISLTSVTFGVKYVFAK</sequence>
<feature type="domain" description="Outer membrane protein beta-barrel" evidence="3">
    <location>
        <begin position="9"/>
        <end position="218"/>
    </location>
</feature>
<dbReference type="Proteomes" id="UP000238534">
    <property type="component" value="Unassembled WGS sequence"/>
</dbReference>
<evidence type="ECO:0000313" key="7">
    <source>
        <dbReference type="Proteomes" id="UP000238534"/>
    </source>
</evidence>
<dbReference type="OrthoDB" id="945117at2"/>
<dbReference type="RefSeq" id="WP_105682133.1">
    <property type="nucleotide sequence ID" value="NZ_JBBGZD010000001.1"/>
</dbReference>
<evidence type="ECO:0000256" key="2">
    <source>
        <dbReference type="SAM" id="SignalP"/>
    </source>
</evidence>
<evidence type="ECO:0000313" key="4">
    <source>
        <dbReference type="EMBL" id="PRB85552.1"/>
    </source>
</evidence>
<dbReference type="SUPFAM" id="SSF56925">
    <property type="entry name" value="OMPA-like"/>
    <property type="match status" value="1"/>
</dbReference>
<keyword evidence="1 2" id="KW-0732">Signal</keyword>
<dbReference type="EMBL" id="PCPP01000001">
    <property type="protein sequence ID" value="PRB85552.1"/>
    <property type="molecule type" value="Genomic_DNA"/>
</dbReference>